<keyword evidence="8" id="KW-1185">Reference proteome</keyword>
<dbReference type="PANTHER" id="PTHR43108">
    <property type="entry name" value="N-ACETYLGLUCOSAMINE-6-SULFATASE FAMILY MEMBER"/>
    <property type="match status" value="1"/>
</dbReference>
<keyword evidence="2" id="KW-0732">Signal</keyword>
<evidence type="ECO:0000256" key="5">
    <source>
        <dbReference type="SAM" id="MobiDB-lite"/>
    </source>
</evidence>
<feature type="domain" description="Sulfatase N-terminal" evidence="6">
    <location>
        <begin position="25"/>
        <end position="377"/>
    </location>
</feature>
<dbReference type="RefSeq" id="WP_353862296.1">
    <property type="nucleotide sequence ID" value="NZ_CP088295.1"/>
</dbReference>
<dbReference type="InterPro" id="IPR000917">
    <property type="entry name" value="Sulfatase_N"/>
</dbReference>
<dbReference type="Gene3D" id="3.40.720.10">
    <property type="entry name" value="Alkaline Phosphatase, subunit A"/>
    <property type="match status" value="1"/>
</dbReference>
<keyword evidence="3" id="KW-0378">Hydrolase</keyword>
<dbReference type="EMBL" id="CP088295">
    <property type="protein sequence ID" value="UUY01747.1"/>
    <property type="molecule type" value="Genomic_DNA"/>
</dbReference>
<dbReference type="Proteomes" id="UP001058860">
    <property type="component" value="Chromosome"/>
</dbReference>
<evidence type="ECO:0000259" key="6">
    <source>
        <dbReference type="Pfam" id="PF00884"/>
    </source>
</evidence>
<proteinExistence type="inferred from homology"/>
<comment type="similarity">
    <text evidence="1">Belongs to the sulfatase family.</text>
</comment>
<dbReference type="InterPro" id="IPR017850">
    <property type="entry name" value="Alkaline_phosphatase_core_sf"/>
</dbReference>
<evidence type="ECO:0000256" key="3">
    <source>
        <dbReference type="ARBA" id="ARBA00022801"/>
    </source>
</evidence>
<dbReference type="Pfam" id="PF00884">
    <property type="entry name" value="Sulfatase"/>
    <property type="match status" value="1"/>
</dbReference>
<evidence type="ECO:0000313" key="8">
    <source>
        <dbReference type="Proteomes" id="UP001058860"/>
    </source>
</evidence>
<dbReference type="PROSITE" id="PS00149">
    <property type="entry name" value="SULFATASE_2"/>
    <property type="match status" value="1"/>
</dbReference>
<evidence type="ECO:0000256" key="2">
    <source>
        <dbReference type="ARBA" id="ARBA00022729"/>
    </source>
</evidence>
<evidence type="ECO:0000256" key="4">
    <source>
        <dbReference type="ARBA" id="ARBA00023180"/>
    </source>
</evidence>
<organism evidence="7 8">
    <name type="scientific">Svornostia abyssi</name>
    <dbReference type="NCBI Taxonomy" id="2898438"/>
    <lineage>
        <taxon>Bacteria</taxon>
        <taxon>Bacillati</taxon>
        <taxon>Actinomycetota</taxon>
        <taxon>Thermoleophilia</taxon>
        <taxon>Solirubrobacterales</taxon>
        <taxon>Baekduiaceae</taxon>
        <taxon>Svornostia</taxon>
    </lineage>
</organism>
<gene>
    <name evidence="7" type="ORF">LRS13_13545</name>
</gene>
<feature type="region of interest" description="Disordered" evidence="5">
    <location>
        <begin position="230"/>
        <end position="257"/>
    </location>
</feature>
<dbReference type="CDD" id="cd16147">
    <property type="entry name" value="G6S"/>
    <property type="match status" value="1"/>
</dbReference>
<dbReference type="PANTHER" id="PTHR43108:SF8">
    <property type="entry name" value="SD21168P"/>
    <property type="match status" value="1"/>
</dbReference>
<keyword evidence="4" id="KW-0325">Glycoprotein</keyword>
<dbReference type="InterPro" id="IPR012251">
    <property type="entry name" value="GlcNAc_6-SO4ase"/>
</dbReference>
<name>A0ABY5PB99_9ACTN</name>
<reference evidence="8" key="1">
    <citation type="submission" date="2021-11" db="EMBL/GenBank/DDBJ databases">
        <title>Cultivation dependent microbiological survey of springs from the worlds oldest radium mine currently devoted to the extraction of radon-saturated water.</title>
        <authorList>
            <person name="Kapinusova G."/>
            <person name="Smrhova T."/>
            <person name="Strejcek M."/>
            <person name="Suman J."/>
            <person name="Jani K."/>
            <person name="Pajer P."/>
            <person name="Uhlik O."/>
        </authorList>
    </citation>
    <scope>NUCLEOTIDE SEQUENCE [LARGE SCALE GENOMIC DNA]</scope>
    <source>
        <strain evidence="8">J379</strain>
    </source>
</reference>
<evidence type="ECO:0000256" key="1">
    <source>
        <dbReference type="ARBA" id="ARBA00008779"/>
    </source>
</evidence>
<protein>
    <submittedName>
        <fullName evidence="7">Sulfatase</fullName>
    </submittedName>
</protein>
<dbReference type="InterPro" id="IPR024607">
    <property type="entry name" value="Sulfatase_CS"/>
</dbReference>
<accession>A0ABY5PB99</accession>
<sequence>MAVVAAISAPAGAPADRTTESAGRPNVVVFMTDDQTLDMMRFLPRTRSLIGGQGVTFSRAYASYPVCCPSRATFLTGQYAHNHKVLSNQPPTGSYYKLRKWNTLPVWLRDAGYDTIHIGKYLNLYGMANPREIPPGWTDWHGSIDPTTYWFYGFTLNHNGKLRRYGLPWVEDPALYQTDVYTSIATDAIRRHAATGKPFLLNVSFGPSHGEISYGRNDQDAGGGESFFVSPRPAQRHRGTLAGERAPRGPGFDEEDLSDKPAWMQRKFGRMTEKTIASLDGEYRARAESLLSVDEAVEAVLGQLDRSGIADDTLVVFTSDNGFLQGEHRIPGGKYVVYEPSTHIPLLMRGPGVAPGATSGELVSNVDLAATIAEVAQVSPKLELDGRSLMPYAADPSRRSARPLLLETTASARESVDGRMPRDPDYLAQLEGIPAYRAIRQDRWLYVAYSDGGRELYDMHRDPAQLRSRYGDPAVADTQRRLQEALSRLQSCVGATCRAAVDVPPPSRPLIDTAPLRIG</sequence>
<dbReference type="PIRSF" id="PIRSF036666">
    <property type="entry name" value="G6S"/>
    <property type="match status" value="1"/>
</dbReference>
<dbReference type="PROSITE" id="PS00523">
    <property type="entry name" value="SULFATASE_1"/>
    <property type="match status" value="1"/>
</dbReference>
<evidence type="ECO:0000313" key="7">
    <source>
        <dbReference type="EMBL" id="UUY01747.1"/>
    </source>
</evidence>
<dbReference type="SUPFAM" id="SSF53649">
    <property type="entry name" value="Alkaline phosphatase-like"/>
    <property type="match status" value="1"/>
</dbReference>